<keyword evidence="6" id="KW-0677">Repeat</keyword>
<dbReference type="SMART" id="SM00060">
    <property type="entry name" value="FN3"/>
    <property type="match status" value="3"/>
</dbReference>
<dbReference type="SUPFAM" id="SSF49265">
    <property type="entry name" value="Fibronectin type III"/>
    <property type="match status" value="1"/>
</dbReference>
<keyword evidence="10 17" id="KW-0472">Membrane</keyword>
<organism evidence="21 22">
    <name type="scientific">Albula goreensis</name>
    <dbReference type="NCBI Taxonomy" id="1534307"/>
    <lineage>
        <taxon>Eukaryota</taxon>
        <taxon>Metazoa</taxon>
        <taxon>Chordata</taxon>
        <taxon>Craniata</taxon>
        <taxon>Vertebrata</taxon>
        <taxon>Euteleostomi</taxon>
        <taxon>Actinopterygii</taxon>
        <taxon>Neopterygii</taxon>
        <taxon>Teleostei</taxon>
        <taxon>Albuliformes</taxon>
        <taxon>Albulidae</taxon>
        <taxon>Albula</taxon>
    </lineage>
</organism>
<dbReference type="Gene3D" id="2.60.40.10">
    <property type="entry name" value="Immunoglobulins"/>
    <property type="match status" value="7"/>
</dbReference>
<dbReference type="InterPro" id="IPR007110">
    <property type="entry name" value="Ig-like_dom"/>
</dbReference>
<dbReference type="PROSITE" id="PS50835">
    <property type="entry name" value="IG_LIKE"/>
    <property type="match status" value="5"/>
</dbReference>
<evidence type="ECO:0000256" key="4">
    <source>
        <dbReference type="ARBA" id="ARBA00022692"/>
    </source>
</evidence>
<keyword evidence="9" id="KW-0770">Synapse</keyword>
<dbReference type="EMBL" id="JAERUA010000011">
    <property type="protein sequence ID" value="KAI1893498.1"/>
    <property type="molecule type" value="Genomic_DNA"/>
</dbReference>
<dbReference type="InterPro" id="IPR003599">
    <property type="entry name" value="Ig_sub"/>
</dbReference>
<dbReference type="GO" id="GO:0045202">
    <property type="term" value="C:synapse"/>
    <property type="evidence" value="ECO:0007669"/>
    <property type="project" value="UniProtKB-SubCell"/>
</dbReference>
<gene>
    <name evidence="21" type="ORF">AGOR_G00124340</name>
</gene>
<dbReference type="FunFam" id="2.60.40.10:FF:000321">
    <property type="entry name" value="protein turtle homolog B isoform X2"/>
    <property type="match status" value="1"/>
</dbReference>
<evidence type="ECO:0000256" key="2">
    <source>
        <dbReference type="ARBA" id="ARBA00022475"/>
    </source>
</evidence>
<feature type="compositionally biased region" description="Low complexity" evidence="16">
    <location>
        <begin position="1257"/>
        <end position="1266"/>
    </location>
</feature>
<dbReference type="Pfam" id="PF00041">
    <property type="entry name" value="fn3"/>
    <property type="match status" value="2"/>
</dbReference>
<dbReference type="SMART" id="SM00406">
    <property type="entry name" value="IGv"/>
    <property type="match status" value="2"/>
</dbReference>
<dbReference type="InterPro" id="IPR036116">
    <property type="entry name" value="FN3_sf"/>
</dbReference>
<feature type="region of interest" description="Disordered" evidence="16">
    <location>
        <begin position="1127"/>
        <end position="1302"/>
    </location>
</feature>
<feature type="chain" id="PRO_5035782427" evidence="18">
    <location>
        <begin position="21"/>
        <end position="1427"/>
    </location>
</feature>
<evidence type="ECO:0000256" key="6">
    <source>
        <dbReference type="ARBA" id="ARBA00022737"/>
    </source>
</evidence>
<evidence type="ECO:0000256" key="7">
    <source>
        <dbReference type="ARBA" id="ARBA00022902"/>
    </source>
</evidence>
<dbReference type="OrthoDB" id="6234674at2759"/>
<dbReference type="Proteomes" id="UP000829720">
    <property type="component" value="Unassembled WGS sequence"/>
</dbReference>
<dbReference type="Pfam" id="PF13927">
    <property type="entry name" value="Ig_3"/>
    <property type="match status" value="3"/>
</dbReference>
<keyword evidence="5 18" id="KW-0732">Signal</keyword>
<keyword evidence="22" id="KW-1185">Reference proteome</keyword>
<dbReference type="CDD" id="cd00063">
    <property type="entry name" value="FN3"/>
    <property type="match status" value="2"/>
</dbReference>
<feature type="domain" description="Ig-like" evidence="19">
    <location>
        <begin position="228"/>
        <end position="320"/>
    </location>
</feature>
<comment type="similarity">
    <text evidence="15">Belongs to the immunoglobulin superfamily. Turtle family.</text>
</comment>
<evidence type="ECO:0000259" key="19">
    <source>
        <dbReference type="PROSITE" id="PS50835"/>
    </source>
</evidence>
<feature type="region of interest" description="Disordered" evidence="16">
    <location>
        <begin position="921"/>
        <end position="966"/>
    </location>
</feature>
<feature type="domain" description="Ig-like" evidence="19">
    <location>
        <begin position="38"/>
        <end position="115"/>
    </location>
</feature>
<dbReference type="SUPFAM" id="SSF48726">
    <property type="entry name" value="Immunoglobulin"/>
    <property type="match status" value="5"/>
</dbReference>
<accession>A0A8T3DEV1</accession>
<dbReference type="FunFam" id="2.60.40.10:FF:000245">
    <property type="entry name" value="protein turtle homolog B isoform X2"/>
    <property type="match status" value="1"/>
</dbReference>
<keyword evidence="11" id="KW-1015">Disulfide bond</keyword>
<keyword evidence="7" id="KW-0524">Neurogenesis</keyword>
<reference evidence="21" key="1">
    <citation type="submission" date="2021-01" db="EMBL/GenBank/DDBJ databases">
        <authorList>
            <person name="Zahm M."/>
            <person name="Roques C."/>
            <person name="Cabau C."/>
            <person name="Klopp C."/>
            <person name="Donnadieu C."/>
            <person name="Jouanno E."/>
            <person name="Lampietro C."/>
            <person name="Louis A."/>
            <person name="Herpin A."/>
            <person name="Echchiki A."/>
            <person name="Berthelot C."/>
            <person name="Parey E."/>
            <person name="Roest-Crollius H."/>
            <person name="Braasch I."/>
            <person name="Postlethwait J."/>
            <person name="Bobe J."/>
            <person name="Montfort J."/>
            <person name="Bouchez O."/>
            <person name="Begum T."/>
            <person name="Mejri S."/>
            <person name="Adams A."/>
            <person name="Chen W.-J."/>
            <person name="Guiguen Y."/>
        </authorList>
    </citation>
    <scope>NUCLEOTIDE SEQUENCE</scope>
    <source>
        <tissue evidence="21">Blood</tissue>
    </source>
</reference>
<dbReference type="InterPro" id="IPR013106">
    <property type="entry name" value="Ig_V-set"/>
</dbReference>
<evidence type="ECO:0000256" key="3">
    <source>
        <dbReference type="ARBA" id="ARBA00022553"/>
    </source>
</evidence>
<feature type="transmembrane region" description="Helical" evidence="17">
    <location>
        <begin position="728"/>
        <end position="753"/>
    </location>
</feature>
<feature type="domain" description="Ig-like" evidence="19">
    <location>
        <begin position="139"/>
        <end position="226"/>
    </location>
</feature>
<keyword evidence="4 17" id="KW-0812">Transmembrane</keyword>
<dbReference type="FunFam" id="2.60.40.10:FF:000389">
    <property type="entry name" value="Immunoglobulin superfamily member 9B"/>
    <property type="match status" value="1"/>
</dbReference>
<evidence type="ECO:0000256" key="18">
    <source>
        <dbReference type="SAM" id="SignalP"/>
    </source>
</evidence>
<feature type="region of interest" description="Disordered" evidence="16">
    <location>
        <begin position="787"/>
        <end position="851"/>
    </location>
</feature>
<evidence type="ECO:0000256" key="14">
    <source>
        <dbReference type="ARBA" id="ARBA00034103"/>
    </source>
</evidence>
<name>A0A8T3DEV1_9TELE</name>
<feature type="domain" description="Fibronectin type-III" evidence="20">
    <location>
        <begin position="622"/>
        <end position="714"/>
    </location>
</feature>
<dbReference type="PANTHER" id="PTHR12231:SF240">
    <property type="entry name" value="PROTEIN TURTLE HOMOLOG B"/>
    <property type="match status" value="1"/>
</dbReference>
<feature type="region of interest" description="Disordered" evidence="16">
    <location>
        <begin position="1343"/>
        <end position="1366"/>
    </location>
</feature>
<dbReference type="InterPro" id="IPR036179">
    <property type="entry name" value="Ig-like_dom_sf"/>
</dbReference>
<feature type="compositionally biased region" description="Polar residues" evidence="16">
    <location>
        <begin position="947"/>
        <end position="956"/>
    </location>
</feature>
<evidence type="ECO:0000256" key="12">
    <source>
        <dbReference type="ARBA" id="ARBA00023180"/>
    </source>
</evidence>
<evidence type="ECO:0000256" key="1">
    <source>
        <dbReference type="ARBA" id="ARBA00004162"/>
    </source>
</evidence>
<evidence type="ECO:0000313" key="21">
    <source>
        <dbReference type="EMBL" id="KAI1893498.1"/>
    </source>
</evidence>
<feature type="region of interest" description="Disordered" evidence="16">
    <location>
        <begin position="1056"/>
        <end position="1076"/>
    </location>
</feature>
<dbReference type="FunFam" id="2.60.40.10:FF:000226">
    <property type="entry name" value="protein turtle homolog B"/>
    <property type="match status" value="1"/>
</dbReference>
<feature type="domain" description="Fibronectin type-III" evidence="20">
    <location>
        <begin position="513"/>
        <end position="609"/>
    </location>
</feature>
<comment type="caution">
    <text evidence="21">The sequence shown here is derived from an EMBL/GenBank/DDBJ whole genome shotgun (WGS) entry which is preliminary data.</text>
</comment>
<evidence type="ECO:0000256" key="8">
    <source>
        <dbReference type="ARBA" id="ARBA00022989"/>
    </source>
</evidence>
<dbReference type="InterPro" id="IPR003598">
    <property type="entry name" value="Ig_sub2"/>
</dbReference>
<evidence type="ECO:0000256" key="5">
    <source>
        <dbReference type="ARBA" id="ARBA00022729"/>
    </source>
</evidence>
<keyword evidence="13" id="KW-0393">Immunoglobulin domain</keyword>
<sequence>MIWYVATLIASVFSTRGTAAQGAHGIREEPQFVTARAGENVILGCDVSHPLNGQQAPYVVEWFKFGVPIPFFINFRFYPPHVDPEYAGRASLYGKASLRIERVRYEDQGWYECKVLMLEQQYDTFHNGSWVHLTVNAPPTFTDTPPQYVEAKEGGSITLTCTAFGNPKPVVSWLREGETLTDSEKYKVSDGSLTVRSIHREDRGAYMCRAHSVQGEAVHTTRLLVQGPPFIVSPPENITVNISQNALFTCQAEAYPGNLTYTWFWEEDNVYFKNDLKLRVRILIDGTLIIFRVKPEDAGRYTCSPSNSLGHAPTASAHLTVQYPARVLNMPPVIYVPRKLPGFIRCPADANPPVTSVKWEKDGIPLRVDKYPGWSQLEDGSIRVEEVTEDSLGTYTCVPYNILGTMGQSPPATLVLKDPPYFNVRPGSEYRQEAGRELVIPCAASGDPEIPTIMWRKVGKPSRSQHTVLPSGSLQFTSLSKEDHGEWECVATNVVTSITASTRLLVIGTSPHAPTNIHVSVSTTTANVSWEPGYDGGFEQTFSVWYGPVVKKAQFGPHDWRSVPVPGARTWLQVQGLEAETAYQFSVLAQNKLGTGPFSEVVTVNTLVYPISTPETLVLLTPPRCLTANRTQQGVLLTWLPPANHTSPINHYIMEFRLGERWDVLDDAIPAGETELLVKDLVQESWYEFRVMAVMEGIVSENSNIVGVSSTDLFSTPEMADEGLARPVVAGIVATICFLAAAILFSTLAACFVNKQRRRKFKRKRDPPLSITHCRKSIETPIPLTPLPGIEPYWEGPDESSYRPPHTSPQSSSGKVSPESVRSLGARSESSEEGRGLHVRRIPSPDREKELSLYKKTKRAIASKKYSVSKHEAEATTPIELISRGPDGRFVMDPSEIEGPVRPRRIEGFPFVEESDLYPEFRQSDDENDDPGPMPPVMPTLRPHQISPISSSQESYAQPPAYSPRFQRPMEGMTIMEGGRLQAVGQSRVAQHQRLFPHSQFYSYRGSPGEPDPPPPSTCPIPVHTAPSCPLPLPEGPFGHPTIPEEIGEGEIQHATASGSTLPLTHTPSTRSPEIWHQPDFPFSSLEGPRFIFPPHHPLFFPGPPVLPLPPPQVSIAEGLPFPSYPVTQPLETLESSFGPSKSPSKGGPSTFGSLDTRWYEPGPGSAPGQPAGWTQPASGGPPAITALPIGPEPPKLTCEGSPEIVVRPRPRPGTSLPPEMSSEISLLQPPPATAPSLPKASGRQPPPSYRSTMAFATAAASYPSQSPSPPMESSDVFGQMPSQRRTEEEMLPSEPSPHQLSAAGYLGSVAVTRKHLGASSAPAGSESVDALRYRRVKKAKKIATNNNNSKSKRKQGVCTSQTRQLHASQVLQPEEALYLRKKKKRSARQDPYARLSALLYRRQPREDQKAILACMDTEDLDNITLL</sequence>
<feature type="compositionally biased region" description="Polar residues" evidence="16">
    <location>
        <begin position="1056"/>
        <end position="1072"/>
    </location>
</feature>
<proteinExistence type="inferred from homology"/>
<feature type="domain" description="Ig-like" evidence="19">
    <location>
        <begin position="324"/>
        <end position="415"/>
    </location>
</feature>
<dbReference type="FunFam" id="2.60.40.10:FF:000323">
    <property type="entry name" value="Immunoglobulin superfamily member 9B"/>
    <property type="match status" value="1"/>
</dbReference>
<dbReference type="InterPro" id="IPR013783">
    <property type="entry name" value="Ig-like_fold"/>
</dbReference>
<evidence type="ECO:0000256" key="11">
    <source>
        <dbReference type="ARBA" id="ARBA00023157"/>
    </source>
</evidence>
<feature type="domain" description="Ig-like" evidence="19">
    <location>
        <begin position="420"/>
        <end position="501"/>
    </location>
</feature>
<keyword evidence="12" id="KW-0325">Glycoprotein</keyword>
<protein>
    <submittedName>
        <fullName evidence="21">Uncharacterized protein</fullName>
    </submittedName>
</protein>
<dbReference type="InterPro" id="IPR051170">
    <property type="entry name" value="Neural/epithelial_adhesion"/>
</dbReference>
<dbReference type="GO" id="GO:0005886">
    <property type="term" value="C:plasma membrane"/>
    <property type="evidence" value="ECO:0007669"/>
    <property type="project" value="UniProtKB-SubCell"/>
</dbReference>
<evidence type="ECO:0000256" key="13">
    <source>
        <dbReference type="ARBA" id="ARBA00023319"/>
    </source>
</evidence>
<dbReference type="SMART" id="SM00409">
    <property type="entry name" value="IG"/>
    <property type="match status" value="5"/>
</dbReference>
<dbReference type="PROSITE" id="PS50853">
    <property type="entry name" value="FN3"/>
    <property type="match status" value="2"/>
</dbReference>
<feature type="compositionally biased region" description="Low complexity" evidence="16">
    <location>
        <begin position="1136"/>
        <end position="1154"/>
    </location>
</feature>
<keyword evidence="3" id="KW-0597">Phosphoprotein</keyword>
<dbReference type="FunFam" id="2.60.40.10:FF:000272">
    <property type="entry name" value="Immunoglobulin superfamily member 9B"/>
    <property type="match status" value="1"/>
</dbReference>
<evidence type="ECO:0000259" key="20">
    <source>
        <dbReference type="PROSITE" id="PS50853"/>
    </source>
</evidence>
<keyword evidence="8 17" id="KW-1133">Transmembrane helix</keyword>
<feature type="compositionally biased region" description="Low complexity" evidence="16">
    <location>
        <begin position="1162"/>
        <end position="1173"/>
    </location>
</feature>
<feature type="signal peptide" evidence="18">
    <location>
        <begin position="1"/>
        <end position="20"/>
    </location>
</feature>
<dbReference type="InterPro" id="IPR003961">
    <property type="entry name" value="FN3_dom"/>
</dbReference>
<evidence type="ECO:0000256" key="10">
    <source>
        <dbReference type="ARBA" id="ARBA00023136"/>
    </source>
</evidence>
<dbReference type="PANTHER" id="PTHR12231">
    <property type="entry name" value="CTX-RELATED TYPE I TRANSMEMBRANE PROTEIN"/>
    <property type="match status" value="1"/>
</dbReference>
<dbReference type="Pfam" id="PF07686">
    <property type="entry name" value="V-set"/>
    <property type="match status" value="1"/>
</dbReference>
<evidence type="ECO:0000256" key="17">
    <source>
        <dbReference type="SAM" id="Phobius"/>
    </source>
</evidence>
<dbReference type="GO" id="GO:0007399">
    <property type="term" value="P:nervous system development"/>
    <property type="evidence" value="ECO:0007669"/>
    <property type="project" value="UniProtKB-KW"/>
</dbReference>
<keyword evidence="2" id="KW-1003">Cell membrane</keyword>
<evidence type="ECO:0000256" key="16">
    <source>
        <dbReference type="SAM" id="MobiDB-lite"/>
    </source>
</evidence>
<dbReference type="SMART" id="SM00408">
    <property type="entry name" value="IGc2"/>
    <property type="match status" value="5"/>
</dbReference>
<evidence type="ECO:0000256" key="9">
    <source>
        <dbReference type="ARBA" id="ARBA00023018"/>
    </source>
</evidence>
<comment type="subcellular location">
    <subcellularLocation>
        <location evidence="1">Cell membrane</location>
        <topology evidence="1">Single-pass membrane protein</topology>
    </subcellularLocation>
    <subcellularLocation>
        <location evidence="14">Synapse</location>
    </subcellularLocation>
</comment>
<evidence type="ECO:0000256" key="15">
    <source>
        <dbReference type="ARBA" id="ARBA00061549"/>
    </source>
</evidence>
<evidence type="ECO:0000313" key="22">
    <source>
        <dbReference type="Proteomes" id="UP000829720"/>
    </source>
</evidence>